<reference evidence="3 5" key="2">
    <citation type="submission" date="2019-03" db="EMBL/GenBank/DDBJ databases">
        <title>Genomic Encyclopedia of Type Strains, Phase IV (KMG-IV): sequencing the most valuable type-strain genomes for metagenomic binning, comparative biology and taxonomic classification.</title>
        <authorList>
            <person name="Goeker M."/>
        </authorList>
    </citation>
    <scope>NUCLEOTIDE SEQUENCE [LARGE SCALE GENOMIC DNA]</scope>
    <source>
        <strain evidence="3 5">DSM 20580</strain>
    </source>
</reference>
<dbReference type="PROSITE" id="PS51257">
    <property type="entry name" value="PROKAR_LIPOPROTEIN"/>
    <property type="match status" value="1"/>
</dbReference>
<feature type="chain" id="PRO_5038707019" evidence="1">
    <location>
        <begin position="19"/>
        <end position="316"/>
    </location>
</feature>
<dbReference type="PANTHER" id="PTHR47197">
    <property type="entry name" value="PROTEIN NIRF"/>
    <property type="match status" value="1"/>
</dbReference>
<dbReference type="RefSeq" id="WP_109348445.1">
    <property type="nucleotide sequence ID" value="NZ_BJUE01000052.1"/>
</dbReference>
<sequence length="316" mass="35628">MKKIFLTLIVLVMTVLTACGQTTYEKIDDDENFIASVNTLQPSIDFFRSNGEKIATWELDEAYTGATLVGDEKMLLYGNQLKHADLVNLATGKVEKKIDVEKGATFAYYAKDSKQFFIANGEFNEVTAYTSDGEVNGKAKAGLYPYAMLTHDNQLFVVNFKDKFMSVFNEKTLKLEKKVPIPKSSHGMDFINEELWLGGHGDGEKPNSTVLRIDPKTSETIGKLDLPIMPIAFAKLHQSEFVLSHGESTLYEIQNNKVKWQKEVGSNPFAITAFDGKIIVGGYDDRTLYWIENRKIVKKTKVGKGPFQLLVRERER</sequence>
<dbReference type="PANTHER" id="PTHR47197:SF3">
    <property type="entry name" value="DIHYDRO-HEME D1 DEHYDROGENASE"/>
    <property type="match status" value="1"/>
</dbReference>
<dbReference type="OrthoDB" id="120019at2"/>
<keyword evidence="5" id="KW-1185">Reference proteome</keyword>
<name>A0A2U3AGX0_9BACL</name>
<gene>
    <name evidence="3" type="ORF">DFR61_10253</name>
    <name evidence="2" type="ORF">NCTC10597_02375</name>
</gene>
<evidence type="ECO:0000313" key="5">
    <source>
        <dbReference type="Proteomes" id="UP000294641"/>
    </source>
</evidence>
<accession>A0A2U3AGX0</accession>
<dbReference type="InterPro" id="IPR011044">
    <property type="entry name" value="Quino_amine_DH_bsu"/>
</dbReference>
<evidence type="ECO:0000313" key="2">
    <source>
        <dbReference type="EMBL" id="STX10626.1"/>
    </source>
</evidence>
<dbReference type="InterPro" id="IPR051200">
    <property type="entry name" value="Host-pathogen_enzymatic-act"/>
</dbReference>
<dbReference type="Proteomes" id="UP000254330">
    <property type="component" value="Unassembled WGS sequence"/>
</dbReference>
<dbReference type="AlphaFoldDB" id="A0A2U3AGX0"/>
<protein>
    <submittedName>
        <fullName evidence="2">Uncharacterized protein</fullName>
    </submittedName>
</protein>
<dbReference type="EMBL" id="UGNP01000001">
    <property type="protein sequence ID" value="STX10626.1"/>
    <property type="molecule type" value="Genomic_DNA"/>
</dbReference>
<evidence type="ECO:0000256" key="1">
    <source>
        <dbReference type="SAM" id="SignalP"/>
    </source>
</evidence>
<keyword evidence="1" id="KW-0732">Signal</keyword>
<comment type="caution">
    <text evidence="2">The sequence shown here is derived from an EMBL/GenBank/DDBJ whole genome shotgun (WGS) entry which is preliminary data.</text>
</comment>
<dbReference type="Proteomes" id="UP000294641">
    <property type="component" value="Unassembled WGS sequence"/>
</dbReference>
<dbReference type="InterPro" id="IPR015943">
    <property type="entry name" value="WD40/YVTN_repeat-like_dom_sf"/>
</dbReference>
<reference evidence="2 4" key="1">
    <citation type="submission" date="2018-06" db="EMBL/GenBank/DDBJ databases">
        <authorList>
            <consortium name="Pathogen Informatics"/>
            <person name="Doyle S."/>
        </authorList>
    </citation>
    <scope>NUCLEOTIDE SEQUENCE [LARGE SCALE GENOMIC DNA]</scope>
    <source>
        <strain evidence="2 4">NCTC10597</strain>
    </source>
</reference>
<proteinExistence type="predicted"/>
<dbReference type="Gene3D" id="2.130.10.10">
    <property type="entry name" value="YVTN repeat-like/Quinoprotein amine dehydrogenase"/>
    <property type="match status" value="1"/>
</dbReference>
<evidence type="ECO:0000313" key="4">
    <source>
        <dbReference type="Proteomes" id="UP000254330"/>
    </source>
</evidence>
<dbReference type="EMBL" id="SNZG01000002">
    <property type="protein sequence ID" value="TDR43373.1"/>
    <property type="molecule type" value="Genomic_DNA"/>
</dbReference>
<dbReference type="SUPFAM" id="SSF50969">
    <property type="entry name" value="YVTN repeat-like/Quinoprotein amine dehydrogenase"/>
    <property type="match status" value="1"/>
</dbReference>
<organism evidence="2 4">
    <name type="scientific">Kurthia zopfii</name>
    <dbReference type="NCBI Taxonomy" id="1650"/>
    <lineage>
        <taxon>Bacteria</taxon>
        <taxon>Bacillati</taxon>
        <taxon>Bacillota</taxon>
        <taxon>Bacilli</taxon>
        <taxon>Bacillales</taxon>
        <taxon>Caryophanaceae</taxon>
        <taxon>Kurthia</taxon>
    </lineage>
</organism>
<evidence type="ECO:0000313" key="3">
    <source>
        <dbReference type="EMBL" id="TDR43373.1"/>
    </source>
</evidence>
<feature type="signal peptide" evidence="1">
    <location>
        <begin position="1"/>
        <end position="18"/>
    </location>
</feature>